<dbReference type="Proteomes" id="UP000249526">
    <property type="component" value="Unassembled WGS sequence"/>
</dbReference>
<dbReference type="GO" id="GO:0005634">
    <property type="term" value="C:nucleus"/>
    <property type="evidence" value="ECO:0007669"/>
    <property type="project" value="UniProtKB-SubCell"/>
</dbReference>
<dbReference type="CDD" id="cd12148">
    <property type="entry name" value="fungal_TF_MHR"/>
    <property type="match status" value="1"/>
</dbReference>
<dbReference type="InterPro" id="IPR001138">
    <property type="entry name" value="Zn2Cys6_DnaBD"/>
</dbReference>
<evidence type="ECO:0000259" key="7">
    <source>
        <dbReference type="PROSITE" id="PS50048"/>
    </source>
</evidence>
<dbReference type="AlphaFoldDB" id="A0A8G1QU98"/>
<dbReference type="PANTHER" id="PTHR37534">
    <property type="entry name" value="TRANSCRIPTIONAL ACTIVATOR PROTEIN UGA3"/>
    <property type="match status" value="1"/>
</dbReference>
<dbReference type="PROSITE" id="PS00463">
    <property type="entry name" value="ZN2_CY6_FUNGAL_1"/>
    <property type="match status" value="1"/>
</dbReference>
<keyword evidence="5" id="KW-0539">Nucleus</keyword>
<dbReference type="GO" id="GO:0000981">
    <property type="term" value="F:DNA-binding transcription factor activity, RNA polymerase II-specific"/>
    <property type="evidence" value="ECO:0007669"/>
    <property type="project" value="InterPro"/>
</dbReference>
<reference evidence="8 9" key="1">
    <citation type="submission" date="2018-02" db="EMBL/GenBank/DDBJ databases">
        <title>The genomes of Aspergillus section Nigri reveals drivers in fungal speciation.</title>
        <authorList>
            <consortium name="DOE Joint Genome Institute"/>
            <person name="Vesth T.C."/>
            <person name="Nybo J."/>
            <person name="Theobald S."/>
            <person name="Brandl J."/>
            <person name="Frisvad J.C."/>
            <person name="Nielsen K.F."/>
            <person name="Lyhne E.K."/>
            <person name="Kogle M.E."/>
            <person name="Kuo A."/>
            <person name="Riley R."/>
            <person name="Clum A."/>
            <person name="Nolan M."/>
            <person name="Lipzen A."/>
            <person name="Salamov A."/>
            <person name="Henrissat B."/>
            <person name="Wiebenga A."/>
            <person name="De vries R.P."/>
            <person name="Grigoriev I.V."/>
            <person name="Mortensen U.H."/>
            <person name="Andersen M.R."/>
            <person name="Baker S.E."/>
        </authorList>
    </citation>
    <scope>NUCLEOTIDE SEQUENCE [LARGE SCALE GENOMIC DNA]</scope>
    <source>
        <strain evidence="8 9">CBS 112811</strain>
    </source>
</reference>
<dbReference type="GO" id="GO:0000976">
    <property type="term" value="F:transcription cis-regulatory region binding"/>
    <property type="evidence" value="ECO:0007669"/>
    <property type="project" value="TreeGrafter"/>
</dbReference>
<dbReference type="GO" id="GO:0045944">
    <property type="term" value="P:positive regulation of transcription by RNA polymerase II"/>
    <property type="evidence" value="ECO:0007669"/>
    <property type="project" value="TreeGrafter"/>
</dbReference>
<gene>
    <name evidence="8" type="ORF">BO85DRAFT_523430</name>
</gene>
<dbReference type="SUPFAM" id="SSF57701">
    <property type="entry name" value="Zn2/Cys6 DNA-binding domain"/>
    <property type="match status" value="1"/>
</dbReference>
<dbReference type="PANTHER" id="PTHR37534:SF3">
    <property type="entry name" value="ZN(II)2CYS6 TRANSCRIPTION FACTOR (EUROFUNG)"/>
    <property type="match status" value="1"/>
</dbReference>
<organism evidence="8 9">
    <name type="scientific">Aspergillus piperis CBS 112811</name>
    <dbReference type="NCBI Taxonomy" id="1448313"/>
    <lineage>
        <taxon>Eukaryota</taxon>
        <taxon>Fungi</taxon>
        <taxon>Dikarya</taxon>
        <taxon>Ascomycota</taxon>
        <taxon>Pezizomycotina</taxon>
        <taxon>Eurotiomycetes</taxon>
        <taxon>Eurotiomycetidae</taxon>
        <taxon>Eurotiales</taxon>
        <taxon>Aspergillaceae</taxon>
        <taxon>Aspergillus</taxon>
        <taxon>Aspergillus subgen. Circumdati</taxon>
    </lineage>
</organism>
<dbReference type="Pfam" id="PF00172">
    <property type="entry name" value="Zn_clus"/>
    <property type="match status" value="1"/>
</dbReference>
<dbReference type="Gene3D" id="4.10.240.10">
    <property type="entry name" value="Zn(2)-C6 fungal-type DNA-binding domain"/>
    <property type="match status" value="1"/>
</dbReference>
<keyword evidence="4" id="KW-0804">Transcription</keyword>
<evidence type="ECO:0000256" key="3">
    <source>
        <dbReference type="ARBA" id="ARBA00023125"/>
    </source>
</evidence>
<evidence type="ECO:0000256" key="2">
    <source>
        <dbReference type="ARBA" id="ARBA00023015"/>
    </source>
</evidence>
<dbReference type="Pfam" id="PF11951">
    <property type="entry name" value="Fungal_trans_2"/>
    <property type="match status" value="1"/>
</dbReference>
<feature type="region of interest" description="Disordered" evidence="6">
    <location>
        <begin position="96"/>
        <end position="139"/>
    </location>
</feature>
<dbReference type="RefSeq" id="XP_025511706.1">
    <property type="nucleotide sequence ID" value="XM_025665349.1"/>
</dbReference>
<evidence type="ECO:0000313" key="8">
    <source>
        <dbReference type="EMBL" id="RAH53784.1"/>
    </source>
</evidence>
<evidence type="ECO:0000256" key="6">
    <source>
        <dbReference type="SAM" id="MobiDB-lite"/>
    </source>
</evidence>
<keyword evidence="9" id="KW-1185">Reference proteome</keyword>
<evidence type="ECO:0000313" key="9">
    <source>
        <dbReference type="Proteomes" id="UP000249526"/>
    </source>
</evidence>
<name>A0A8G1QU98_9EURO</name>
<evidence type="ECO:0000256" key="4">
    <source>
        <dbReference type="ARBA" id="ARBA00023163"/>
    </source>
</evidence>
<dbReference type="EMBL" id="KZ825075">
    <property type="protein sequence ID" value="RAH53784.1"/>
    <property type="molecule type" value="Genomic_DNA"/>
</dbReference>
<comment type="subcellular location">
    <subcellularLocation>
        <location evidence="1">Nucleus</location>
    </subcellularLocation>
</comment>
<dbReference type="InterPro" id="IPR036864">
    <property type="entry name" value="Zn2-C6_fun-type_DNA-bd_sf"/>
</dbReference>
<accession>A0A8G1QU98</accession>
<evidence type="ECO:0000256" key="1">
    <source>
        <dbReference type="ARBA" id="ARBA00004123"/>
    </source>
</evidence>
<feature type="domain" description="Zn(2)-C6 fungal-type" evidence="7">
    <location>
        <begin position="45"/>
        <end position="75"/>
    </location>
</feature>
<proteinExistence type="predicted"/>
<dbReference type="GeneID" id="37168751"/>
<keyword evidence="2" id="KW-0805">Transcription regulation</keyword>
<protein>
    <submittedName>
        <fullName evidence="8">Zn(II)2Cys6 transcription factor</fullName>
    </submittedName>
</protein>
<dbReference type="GO" id="GO:0008270">
    <property type="term" value="F:zinc ion binding"/>
    <property type="evidence" value="ECO:0007669"/>
    <property type="project" value="InterPro"/>
</dbReference>
<dbReference type="CDD" id="cd00067">
    <property type="entry name" value="GAL4"/>
    <property type="match status" value="1"/>
</dbReference>
<dbReference type="InterPro" id="IPR021858">
    <property type="entry name" value="Fun_TF"/>
</dbReference>
<sequence length="647" mass="72024">MDPVYGPDDICSAWPYGIPIMASQLPCRRPRTRKSRGRGLRTKNGCITCRKRHLKCDEVKPICGPCVKKDKTCEYPASGRRGNDSSASDRTIAAAVPVTDQDPSASPKQASAHVLHDDSTEITSSEQHEPPRVAWSCSDAETNPPSLAVLDHLTGGDLPTGLSPIAFQHNYLSPSNASFAAVRWFGLLASDAARDSPQLPSVNNSGTQNQSVDHLEIDGLSQPYSLQYATQVLDSTLDSSASNGPTSYQEGSAVEEELIWQSREAIELLPTEHALFEHFINQVCPWLDLFDPTSQFSTFVAHLAIHNAGLMNAILALAFRHLALNPRLDQENMPNKEAAALQYYYQSLHYVQRAMRFSSYKTSLELLATALIISAYEMLDNSTNDWERHLEGVFLIQRSQIIHGESGGLHSAVWWAWLCQDIWAAFREKRKTLTFWVPQKPLSALLPHELAMRAVYITAKVISYCAETTTEENRQRRVEDGNRLRAMLEDWRQHRTVEFSPLPLGASEYSSYFRPIWIRPPAFGLAVQFFSASCILLLAHEPSIGGLDQYLERQSAIKHYVEDICGIAMTLKDNASSLMSSQAVFIAGIFTQEKRAREDILELLESCRARTGWPVRSLGVELQELWESQDAKAATGGKGFIRAGAAS</sequence>
<dbReference type="SMART" id="SM00066">
    <property type="entry name" value="GAL4"/>
    <property type="match status" value="1"/>
</dbReference>
<evidence type="ECO:0000256" key="5">
    <source>
        <dbReference type="ARBA" id="ARBA00023242"/>
    </source>
</evidence>
<dbReference type="PROSITE" id="PS50048">
    <property type="entry name" value="ZN2_CY6_FUNGAL_2"/>
    <property type="match status" value="1"/>
</dbReference>
<keyword evidence="3" id="KW-0238">DNA-binding</keyword>